<accession>A0A8J2MAE8</accession>
<evidence type="ECO:0000313" key="3">
    <source>
        <dbReference type="Proteomes" id="UP000746747"/>
    </source>
</evidence>
<reference evidence="2" key="1">
    <citation type="submission" date="2021-09" db="EMBL/GenBank/DDBJ databases">
        <authorList>
            <consortium name="Pathogen Informatics"/>
        </authorList>
    </citation>
    <scope>NUCLEOTIDE SEQUENCE</scope>
</reference>
<dbReference type="Proteomes" id="UP000746747">
    <property type="component" value="Unassembled WGS sequence"/>
</dbReference>
<comment type="caution">
    <text evidence="2">The sequence shown here is derived from an EMBL/GenBank/DDBJ whole genome shotgun (WGS) entry which is preliminary data.</text>
</comment>
<keyword evidence="3" id="KW-1185">Reference proteome</keyword>
<dbReference type="AlphaFoldDB" id="A0A8J2MAE8"/>
<sequence length="93" mass="10061">MDTVAIQAVPQLIDMASCCSFPIILQEASSHHPASGTENIEMNGVDVIVQGTFRSGKSGSKQELIRSNDNGKRLSPSTDRRLTSESSRSPKEE</sequence>
<name>A0A8J2MAE8_9BILA</name>
<evidence type="ECO:0000256" key="1">
    <source>
        <dbReference type="SAM" id="MobiDB-lite"/>
    </source>
</evidence>
<dbReference type="EMBL" id="CAKAEH010001612">
    <property type="protein sequence ID" value="CAG9537993.1"/>
    <property type="molecule type" value="Genomic_DNA"/>
</dbReference>
<protein>
    <submittedName>
        <fullName evidence="2">Uncharacterized protein</fullName>
    </submittedName>
</protein>
<gene>
    <name evidence="2" type="ORF">CJOHNSTONI_LOCUS7744</name>
</gene>
<evidence type="ECO:0000313" key="2">
    <source>
        <dbReference type="EMBL" id="CAG9537993.1"/>
    </source>
</evidence>
<proteinExistence type="predicted"/>
<feature type="compositionally biased region" description="Basic and acidic residues" evidence="1">
    <location>
        <begin position="63"/>
        <end position="93"/>
    </location>
</feature>
<feature type="region of interest" description="Disordered" evidence="1">
    <location>
        <begin position="56"/>
        <end position="93"/>
    </location>
</feature>
<organism evidence="2 3">
    <name type="scientific">Cercopithifilaria johnstoni</name>
    <dbReference type="NCBI Taxonomy" id="2874296"/>
    <lineage>
        <taxon>Eukaryota</taxon>
        <taxon>Metazoa</taxon>
        <taxon>Ecdysozoa</taxon>
        <taxon>Nematoda</taxon>
        <taxon>Chromadorea</taxon>
        <taxon>Rhabditida</taxon>
        <taxon>Spirurina</taxon>
        <taxon>Spiruromorpha</taxon>
        <taxon>Filarioidea</taxon>
        <taxon>Onchocercidae</taxon>
        <taxon>Cercopithifilaria</taxon>
    </lineage>
</organism>